<dbReference type="InterPro" id="IPR047057">
    <property type="entry name" value="MerR_fam"/>
</dbReference>
<dbReference type="PANTHER" id="PTHR30204:SF69">
    <property type="entry name" value="MERR-FAMILY TRANSCRIPTIONAL REGULATOR"/>
    <property type="match status" value="1"/>
</dbReference>
<evidence type="ECO:0000313" key="7">
    <source>
        <dbReference type="Proteomes" id="UP000244224"/>
    </source>
</evidence>
<evidence type="ECO:0000256" key="1">
    <source>
        <dbReference type="ARBA" id="ARBA00022491"/>
    </source>
</evidence>
<dbReference type="GO" id="GO:0003700">
    <property type="term" value="F:DNA-binding transcription factor activity"/>
    <property type="evidence" value="ECO:0007669"/>
    <property type="project" value="InterPro"/>
</dbReference>
<evidence type="ECO:0000313" key="6">
    <source>
        <dbReference type="EMBL" id="PTX53550.1"/>
    </source>
</evidence>
<dbReference type="InterPro" id="IPR015358">
    <property type="entry name" value="Tscrpt_reg_MerR_DNA-bd"/>
</dbReference>
<dbReference type="Pfam" id="PF00376">
    <property type="entry name" value="MerR"/>
    <property type="match status" value="1"/>
</dbReference>
<evidence type="ECO:0000259" key="5">
    <source>
        <dbReference type="PROSITE" id="PS50937"/>
    </source>
</evidence>
<dbReference type="SMART" id="SM00422">
    <property type="entry name" value="HTH_MERR"/>
    <property type="match status" value="1"/>
</dbReference>
<comment type="caution">
    <text evidence="6">The sequence shown here is derived from an EMBL/GenBank/DDBJ whole genome shotgun (WGS) entry which is preliminary data.</text>
</comment>
<keyword evidence="1" id="KW-0678">Repressor</keyword>
<dbReference type="EMBL" id="QBKP01000001">
    <property type="protein sequence ID" value="PTX53550.1"/>
    <property type="molecule type" value="Genomic_DNA"/>
</dbReference>
<keyword evidence="3 6" id="KW-0238">DNA-binding</keyword>
<evidence type="ECO:0000256" key="3">
    <source>
        <dbReference type="ARBA" id="ARBA00023125"/>
    </source>
</evidence>
<keyword evidence="2" id="KW-0805">Transcription regulation</keyword>
<dbReference type="GO" id="GO:0003677">
    <property type="term" value="F:DNA binding"/>
    <property type="evidence" value="ECO:0007669"/>
    <property type="project" value="UniProtKB-KW"/>
</dbReference>
<dbReference type="PROSITE" id="PS50937">
    <property type="entry name" value="HTH_MERR_2"/>
    <property type="match status" value="1"/>
</dbReference>
<accession>A0A2T6BBU3</accession>
<proteinExistence type="predicted"/>
<keyword evidence="7" id="KW-1185">Reference proteome</keyword>
<dbReference type="RefSeq" id="WP_054301084.1">
    <property type="nucleotide sequence ID" value="NZ_QBKP01000001.1"/>
</dbReference>
<dbReference type="OrthoDB" id="9802944at2"/>
<dbReference type="Pfam" id="PF09278">
    <property type="entry name" value="MerR-DNA-bind"/>
    <property type="match status" value="1"/>
</dbReference>
<evidence type="ECO:0000256" key="4">
    <source>
        <dbReference type="ARBA" id="ARBA00023163"/>
    </source>
</evidence>
<dbReference type="PROSITE" id="PS00552">
    <property type="entry name" value="HTH_MERR_1"/>
    <property type="match status" value="1"/>
</dbReference>
<dbReference type="InterPro" id="IPR009061">
    <property type="entry name" value="DNA-bd_dom_put_sf"/>
</dbReference>
<evidence type="ECO:0000256" key="2">
    <source>
        <dbReference type="ARBA" id="ARBA00023015"/>
    </source>
</evidence>
<dbReference type="InterPro" id="IPR000551">
    <property type="entry name" value="MerR-type_HTH_dom"/>
</dbReference>
<dbReference type="AlphaFoldDB" id="A0A2T6BBU3"/>
<organism evidence="6 7">
    <name type="scientific">Gemmobacter caeni</name>
    <dbReference type="NCBI Taxonomy" id="589035"/>
    <lineage>
        <taxon>Bacteria</taxon>
        <taxon>Pseudomonadati</taxon>
        <taxon>Pseudomonadota</taxon>
        <taxon>Alphaproteobacteria</taxon>
        <taxon>Rhodobacterales</taxon>
        <taxon>Paracoccaceae</taxon>
        <taxon>Gemmobacter</taxon>
    </lineage>
</organism>
<feature type="domain" description="HTH merR-type" evidence="5">
    <location>
        <begin position="1"/>
        <end position="72"/>
    </location>
</feature>
<dbReference type="PANTHER" id="PTHR30204">
    <property type="entry name" value="REDOX-CYCLING DRUG-SENSING TRANSCRIPTIONAL ACTIVATOR SOXR"/>
    <property type="match status" value="1"/>
</dbReference>
<reference evidence="6 7" key="1">
    <citation type="submission" date="2018-04" db="EMBL/GenBank/DDBJ databases">
        <title>Genomic Encyclopedia of Archaeal and Bacterial Type Strains, Phase II (KMG-II): from individual species to whole genera.</title>
        <authorList>
            <person name="Goeker M."/>
        </authorList>
    </citation>
    <scope>NUCLEOTIDE SEQUENCE [LARGE SCALE GENOMIC DNA]</scope>
    <source>
        <strain evidence="6 7">DSM 21823</strain>
    </source>
</reference>
<gene>
    <name evidence="6" type="ORF">C8N34_101471</name>
</gene>
<dbReference type="CDD" id="cd04785">
    <property type="entry name" value="HTH_CadR-PbrR-like"/>
    <property type="match status" value="1"/>
</dbReference>
<dbReference type="SUPFAM" id="SSF46955">
    <property type="entry name" value="Putative DNA-binding domain"/>
    <property type="match status" value="1"/>
</dbReference>
<name>A0A2T6BBU3_9RHOB</name>
<sequence length="140" mass="15007">MSDLTIGDVARESGIKINTIRFYEDRGLLPAPPRSAGNRRLYDPAAVARLRFIRHARELGFGLPAIADLLRLAGHPEAPCAAADAIARQQLAEVEARIRSLSALRAELQRMADCGAGSTADCHVLESLGDHSLCAGPHES</sequence>
<dbReference type="Proteomes" id="UP000244224">
    <property type="component" value="Unassembled WGS sequence"/>
</dbReference>
<keyword evidence="4" id="KW-0804">Transcription</keyword>
<dbReference type="Gene3D" id="1.10.1660.10">
    <property type="match status" value="1"/>
</dbReference>
<dbReference type="PRINTS" id="PR00040">
    <property type="entry name" value="HTHMERR"/>
</dbReference>
<protein>
    <submittedName>
        <fullName evidence="6">DNA-binding transcriptional MerR regulator</fullName>
    </submittedName>
</protein>